<organism evidence="2 3">
    <name type="scientific">Mesorhizobium sangaii</name>
    <dbReference type="NCBI Taxonomy" id="505389"/>
    <lineage>
        <taxon>Bacteria</taxon>
        <taxon>Pseudomonadati</taxon>
        <taxon>Pseudomonadota</taxon>
        <taxon>Alphaproteobacteria</taxon>
        <taxon>Hyphomicrobiales</taxon>
        <taxon>Phyllobacteriaceae</taxon>
        <taxon>Mesorhizobium</taxon>
    </lineage>
</organism>
<accession>A0A841PUD5</accession>
<name>A0A841PUD5_9HYPH</name>
<dbReference type="GO" id="GO:0003677">
    <property type="term" value="F:DNA binding"/>
    <property type="evidence" value="ECO:0007669"/>
    <property type="project" value="InterPro"/>
</dbReference>
<dbReference type="InterPro" id="IPR036162">
    <property type="entry name" value="Resolvase-like_N_sf"/>
</dbReference>
<dbReference type="Pfam" id="PF00239">
    <property type="entry name" value="Resolvase"/>
    <property type="match status" value="1"/>
</dbReference>
<comment type="caution">
    <text evidence="2">The sequence shown here is derived from an EMBL/GenBank/DDBJ whole genome shotgun (WGS) entry which is preliminary data.</text>
</comment>
<dbReference type="EMBL" id="JACHEF010000009">
    <property type="protein sequence ID" value="MBB6413769.1"/>
    <property type="molecule type" value="Genomic_DNA"/>
</dbReference>
<dbReference type="GO" id="GO:0000150">
    <property type="term" value="F:DNA strand exchange activity"/>
    <property type="evidence" value="ECO:0007669"/>
    <property type="project" value="InterPro"/>
</dbReference>
<gene>
    <name evidence="2" type="ORF">HNQ71_006478</name>
</gene>
<keyword evidence="3" id="KW-1185">Reference proteome</keyword>
<evidence type="ECO:0000313" key="2">
    <source>
        <dbReference type="EMBL" id="MBB6413769.1"/>
    </source>
</evidence>
<proteinExistence type="predicted"/>
<dbReference type="AlphaFoldDB" id="A0A841PUD5"/>
<dbReference type="InterPro" id="IPR006119">
    <property type="entry name" value="Resolv_N"/>
</dbReference>
<protein>
    <recommendedName>
        <fullName evidence="1">Resolvase/invertase-type recombinase catalytic domain-containing protein</fullName>
    </recommendedName>
</protein>
<feature type="domain" description="Resolvase/invertase-type recombinase catalytic" evidence="1">
    <location>
        <begin position="8"/>
        <end position="61"/>
    </location>
</feature>
<dbReference type="Proteomes" id="UP000556329">
    <property type="component" value="Unassembled WGS sequence"/>
</dbReference>
<evidence type="ECO:0000259" key="1">
    <source>
        <dbReference type="Pfam" id="PF00239"/>
    </source>
</evidence>
<sequence length="150" mass="16318">MTILDFMHACETLVITRIDRLARSLRDLQVIADRLEATEQPVDTSTAAGKAFFDMLGVFAQSKPTCGASGMLKVSPQPGNVASTKGTHRRLIAQKSFACNRSGTQQDRRDLGISRGRSAKVFPNEQGKPHHPFDVERIPIAAASSLPPTM</sequence>
<reference evidence="2 3" key="1">
    <citation type="submission" date="2020-08" db="EMBL/GenBank/DDBJ databases">
        <title>Genomic Encyclopedia of Type Strains, Phase IV (KMG-IV): sequencing the most valuable type-strain genomes for metagenomic binning, comparative biology and taxonomic classification.</title>
        <authorList>
            <person name="Goeker M."/>
        </authorList>
    </citation>
    <scope>NUCLEOTIDE SEQUENCE [LARGE SCALE GENOMIC DNA]</scope>
    <source>
        <strain evidence="2 3">DSM 100039</strain>
    </source>
</reference>
<evidence type="ECO:0000313" key="3">
    <source>
        <dbReference type="Proteomes" id="UP000556329"/>
    </source>
</evidence>
<dbReference type="SUPFAM" id="SSF53041">
    <property type="entry name" value="Resolvase-like"/>
    <property type="match status" value="1"/>
</dbReference>
<dbReference type="Gene3D" id="3.40.50.1390">
    <property type="entry name" value="Resolvase, N-terminal catalytic domain"/>
    <property type="match status" value="1"/>
</dbReference>